<dbReference type="SUPFAM" id="SSF52402">
    <property type="entry name" value="Adenine nucleotide alpha hydrolases-like"/>
    <property type="match status" value="1"/>
</dbReference>
<dbReference type="InterPro" id="IPR014729">
    <property type="entry name" value="Rossmann-like_a/b/a_fold"/>
</dbReference>
<sequence length="650" mass="73622">MCGIVGIVRFNGDVVDEARLKRMRDVLRHRGPDGEGLWIEGPVGLGHRRLAIVDVAGGHQPLANEDESVWIVYNGEIYNHAALRPGLEARGHRYRTRSDTETILHLYEEEGERCVERLQGMFSFAVWDRARRRILLARDRLGIKPLYYACTEEELLFASEIKALLAAGIRPALNEAVLPELLATRFVAGEETLFRGVRKLLPGRTLVWSSREGVRERRYWHLPAATDHGPSTLEEEAAAVRARLEATVESHLMSDVPLGLFLSGGLDSTGLAALMARRVKEPIRTYAVGFTEREANELSYARLAARSVGARHREVIVSPEEFFNALPRLIWHEDEPIAFPSSVPLYFVSRLAAEHVKVVLTGEGADELFLGYPWYRVTAWNERLGGVYRRFLPQGLRQLVSPLVRALPRPVRRYAARTFLALEPGPRALFYENFAVFGQALQQRLWADPDLAAARDPYAEELRCYEEGEGGTLERMSRADLQTYLVELLMKQDQMSMAASIESRVPYLDHELVEHVVAIPAHFKLQGWRSKAVLREALRDVVPREILTRRKMGFPVPVGRWFQGPFWALVQEFVLGPRALARGLFARSFLENLATEHRTGRGRHGDRLWLLVNLELWQRIFLDGEDMDAVMRPVVGDGDARSRGGRALVA</sequence>
<dbReference type="InterPro" id="IPR006426">
    <property type="entry name" value="Asn_synth_AEB"/>
</dbReference>
<dbReference type="EMBL" id="VBAO01000001">
    <property type="protein sequence ID" value="TMI85148.1"/>
    <property type="molecule type" value="Genomic_DNA"/>
</dbReference>
<keyword evidence="4 10" id="KW-0547">Nucleotide-binding</keyword>
<feature type="binding site" evidence="10">
    <location>
        <position position="288"/>
    </location>
    <ligand>
        <name>ATP</name>
        <dbReference type="ChEBI" id="CHEBI:30616"/>
    </ligand>
</feature>
<evidence type="ECO:0000256" key="1">
    <source>
        <dbReference type="ARBA" id="ARBA00005187"/>
    </source>
</evidence>
<protein>
    <recommendedName>
        <fullName evidence="3">asparagine synthase (glutamine-hydrolyzing)</fullName>
        <ecNumber evidence="3">6.3.5.4</ecNumber>
    </recommendedName>
</protein>
<dbReference type="GO" id="GO:0004066">
    <property type="term" value="F:asparagine synthase (glutamine-hydrolyzing) activity"/>
    <property type="evidence" value="ECO:0007669"/>
    <property type="project" value="UniProtKB-EC"/>
</dbReference>
<feature type="domain" description="Glutamine amidotransferase type-2" evidence="12">
    <location>
        <begin position="2"/>
        <end position="211"/>
    </location>
</feature>
<keyword evidence="5 10" id="KW-0067">ATP-binding</keyword>
<dbReference type="GO" id="GO:0005829">
    <property type="term" value="C:cytosol"/>
    <property type="evidence" value="ECO:0007669"/>
    <property type="project" value="TreeGrafter"/>
</dbReference>
<dbReference type="EC" id="6.3.5.4" evidence="3"/>
<evidence type="ECO:0000256" key="4">
    <source>
        <dbReference type="ARBA" id="ARBA00022741"/>
    </source>
</evidence>
<evidence type="ECO:0000256" key="3">
    <source>
        <dbReference type="ARBA" id="ARBA00012737"/>
    </source>
</evidence>
<evidence type="ECO:0000259" key="12">
    <source>
        <dbReference type="PROSITE" id="PS51278"/>
    </source>
</evidence>
<dbReference type="AlphaFoldDB" id="A0A537JNL6"/>
<keyword evidence="6 9" id="KW-0061">Asparagine biosynthesis</keyword>
<dbReference type="CDD" id="cd01991">
    <property type="entry name" value="Asn_synthase_B_C"/>
    <property type="match status" value="1"/>
</dbReference>
<evidence type="ECO:0000256" key="7">
    <source>
        <dbReference type="ARBA" id="ARBA00022962"/>
    </source>
</evidence>
<dbReference type="Gene3D" id="3.60.20.10">
    <property type="entry name" value="Glutamine Phosphoribosylpyrophosphate, subunit 1, domain 1"/>
    <property type="match status" value="1"/>
</dbReference>
<evidence type="ECO:0000256" key="2">
    <source>
        <dbReference type="ARBA" id="ARBA00005752"/>
    </source>
</evidence>
<dbReference type="SUPFAM" id="SSF56235">
    <property type="entry name" value="N-terminal nucleophile aminohydrolases (Ntn hydrolases)"/>
    <property type="match status" value="1"/>
</dbReference>
<dbReference type="GO" id="GO:0005524">
    <property type="term" value="F:ATP binding"/>
    <property type="evidence" value="ECO:0007669"/>
    <property type="project" value="UniProtKB-KW"/>
</dbReference>
<dbReference type="InterPro" id="IPR033738">
    <property type="entry name" value="AsnB_N"/>
</dbReference>
<feature type="site" description="Important for beta-aspartyl-AMP intermediate formation" evidence="11">
    <location>
        <position position="363"/>
    </location>
</feature>
<name>A0A537JNL6_9BACT</name>
<dbReference type="InterPro" id="IPR051786">
    <property type="entry name" value="ASN_synthetase/amidase"/>
</dbReference>
<keyword evidence="9" id="KW-0028">Amino-acid biosynthesis</keyword>
<evidence type="ECO:0000256" key="5">
    <source>
        <dbReference type="ARBA" id="ARBA00022840"/>
    </source>
</evidence>
<evidence type="ECO:0000256" key="8">
    <source>
        <dbReference type="ARBA" id="ARBA00048741"/>
    </source>
</evidence>
<keyword evidence="7 9" id="KW-0315">Glutamine amidotransferase</keyword>
<accession>A0A537JNL6</accession>
<evidence type="ECO:0000313" key="13">
    <source>
        <dbReference type="EMBL" id="TMI85148.1"/>
    </source>
</evidence>
<dbReference type="InterPro" id="IPR017932">
    <property type="entry name" value="GATase_2_dom"/>
</dbReference>
<reference evidence="13 14" key="1">
    <citation type="journal article" date="2019" name="Nat. Microbiol.">
        <title>Mediterranean grassland soil C-N compound turnover is dependent on rainfall and depth, and is mediated by genomically divergent microorganisms.</title>
        <authorList>
            <person name="Diamond S."/>
            <person name="Andeer P.F."/>
            <person name="Li Z."/>
            <person name="Crits-Christoph A."/>
            <person name="Burstein D."/>
            <person name="Anantharaman K."/>
            <person name="Lane K.R."/>
            <person name="Thomas B.C."/>
            <person name="Pan C."/>
            <person name="Northen T.R."/>
            <person name="Banfield J.F."/>
        </authorList>
    </citation>
    <scope>NUCLEOTIDE SEQUENCE [LARGE SCALE GENOMIC DNA]</scope>
    <source>
        <strain evidence="13">NP_7</strain>
    </source>
</reference>
<comment type="similarity">
    <text evidence="2">Belongs to the asparagine synthetase family.</text>
</comment>
<dbReference type="GO" id="GO:0006529">
    <property type="term" value="P:asparagine biosynthetic process"/>
    <property type="evidence" value="ECO:0007669"/>
    <property type="project" value="UniProtKB-KW"/>
</dbReference>
<evidence type="ECO:0000313" key="14">
    <source>
        <dbReference type="Proteomes" id="UP000320048"/>
    </source>
</evidence>
<dbReference type="PANTHER" id="PTHR43284">
    <property type="entry name" value="ASPARAGINE SYNTHETASE (GLUTAMINE-HYDROLYZING)"/>
    <property type="match status" value="1"/>
</dbReference>
<gene>
    <name evidence="13" type="primary">asnB</name>
    <name evidence="13" type="ORF">E6H04_00080</name>
</gene>
<dbReference type="CDD" id="cd00712">
    <property type="entry name" value="AsnB"/>
    <property type="match status" value="1"/>
</dbReference>
<comment type="caution">
    <text evidence="13">The sequence shown here is derived from an EMBL/GenBank/DDBJ whole genome shotgun (WGS) entry which is preliminary data.</text>
</comment>
<dbReference type="Pfam" id="PF00733">
    <property type="entry name" value="Asn_synthase"/>
    <property type="match status" value="1"/>
</dbReference>
<feature type="binding site" evidence="10">
    <location>
        <position position="99"/>
    </location>
    <ligand>
        <name>L-glutamine</name>
        <dbReference type="ChEBI" id="CHEBI:58359"/>
    </ligand>
</feature>
<dbReference type="InterPro" id="IPR001962">
    <property type="entry name" value="Asn_synthase"/>
</dbReference>
<dbReference type="Pfam" id="PF13537">
    <property type="entry name" value="GATase_7"/>
    <property type="match status" value="1"/>
</dbReference>
<feature type="active site" description="For GATase activity" evidence="9">
    <location>
        <position position="2"/>
    </location>
</feature>
<dbReference type="Proteomes" id="UP000320048">
    <property type="component" value="Unassembled WGS sequence"/>
</dbReference>
<dbReference type="Gene3D" id="3.40.50.620">
    <property type="entry name" value="HUPs"/>
    <property type="match status" value="1"/>
</dbReference>
<evidence type="ECO:0000256" key="9">
    <source>
        <dbReference type="PIRSR" id="PIRSR001589-1"/>
    </source>
</evidence>
<evidence type="ECO:0000256" key="10">
    <source>
        <dbReference type="PIRSR" id="PIRSR001589-2"/>
    </source>
</evidence>
<dbReference type="PIRSF" id="PIRSF001589">
    <property type="entry name" value="Asn_synthetase_glu-h"/>
    <property type="match status" value="1"/>
</dbReference>
<dbReference type="InterPro" id="IPR029055">
    <property type="entry name" value="Ntn_hydrolases_N"/>
</dbReference>
<comment type="pathway">
    <text evidence="1">Amino-acid biosynthesis; L-asparagine biosynthesis; L-asparagine from L-aspartate (L-Gln route): step 1/1.</text>
</comment>
<dbReference type="PANTHER" id="PTHR43284:SF1">
    <property type="entry name" value="ASPARAGINE SYNTHETASE"/>
    <property type="match status" value="1"/>
</dbReference>
<dbReference type="PROSITE" id="PS51278">
    <property type="entry name" value="GATASE_TYPE_2"/>
    <property type="match status" value="1"/>
</dbReference>
<keyword evidence="13" id="KW-0436">Ligase</keyword>
<evidence type="ECO:0000256" key="11">
    <source>
        <dbReference type="PIRSR" id="PIRSR001589-3"/>
    </source>
</evidence>
<comment type="catalytic activity">
    <reaction evidence="8">
        <text>L-aspartate + L-glutamine + ATP + H2O = L-asparagine + L-glutamate + AMP + diphosphate + H(+)</text>
        <dbReference type="Rhea" id="RHEA:12228"/>
        <dbReference type="ChEBI" id="CHEBI:15377"/>
        <dbReference type="ChEBI" id="CHEBI:15378"/>
        <dbReference type="ChEBI" id="CHEBI:29985"/>
        <dbReference type="ChEBI" id="CHEBI:29991"/>
        <dbReference type="ChEBI" id="CHEBI:30616"/>
        <dbReference type="ChEBI" id="CHEBI:33019"/>
        <dbReference type="ChEBI" id="CHEBI:58048"/>
        <dbReference type="ChEBI" id="CHEBI:58359"/>
        <dbReference type="ChEBI" id="CHEBI:456215"/>
        <dbReference type="EC" id="6.3.5.4"/>
    </reaction>
</comment>
<evidence type="ECO:0000256" key="6">
    <source>
        <dbReference type="ARBA" id="ARBA00022888"/>
    </source>
</evidence>
<proteinExistence type="inferred from homology"/>
<organism evidence="13 14">
    <name type="scientific">Candidatus Segetimicrobium genomatis</name>
    <dbReference type="NCBI Taxonomy" id="2569760"/>
    <lineage>
        <taxon>Bacteria</taxon>
        <taxon>Bacillati</taxon>
        <taxon>Candidatus Sysuimicrobiota</taxon>
        <taxon>Candidatus Sysuimicrobiia</taxon>
        <taxon>Candidatus Sysuimicrobiales</taxon>
        <taxon>Candidatus Segetimicrobiaceae</taxon>
        <taxon>Candidatus Segetimicrobium</taxon>
    </lineage>
</organism>
<dbReference type="NCBIfam" id="TIGR01536">
    <property type="entry name" value="asn_synth_AEB"/>
    <property type="match status" value="1"/>
</dbReference>